<comment type="caution">
    <text evidence="1">The sequence shown here is derived from an EMBL/GenBank/DDBJ whole genome shotgun (WGS) entry which is preliminary data.</text>
</comment>
<dbReference type="InterPro" id="IPR036237">
    <property type="entry name" value="Xyl_isomerase-like_sf"/>
</dbReference>
<organism evidence="1">
    <name type="scientific">human gut metagenome</name>
    <dbReference type="NCBI Taxonomy" id="408170"/>
    <lineage>
        <taxon>unclassified sequences</taxon>
        <taxon>metagenomes</taxon>
        <taxon>organismal metagenomes</taxon>
    </lineage>
</organism>
<sequence>MSTPVGLSTASCPLGKAEYTFRLAAELGYDGVEVMVWSERSTQDQAPRRWIPVEYG</sequence>
<evidence type="ECO:0000313" key="1">
    <source>
        <dbReference type="EMBL" id="ETJ39728.1"/>
    </source>
</evidence>
<dbReference type="GO" id="GO:0016853">
    <property type="term" value="F:isomerase activity"/>
    <property type="evidence" value="ECO:0007669"/>
    <property type="project" value="UniProtKB-KW"/>
</dbReference>
<dbReference type="SUPFAM" id="SSF51658">
    <property type="entry name" value="Xylose isomerase-like"/>
    <property type="match status" value="1"/>
</dbReference>
<dbReference type="Gene3D" id="3.20.20.150">
    <property type="entry name" value="Divalent-metal-dependent TIM barrel enzymes"/>
    <property type="match status" value="1"/>
</dbReference>
<name>W1YAX9_9ZZZZ</name>
<dbReference type="AlphaFoldDB" id="W1YAX9"/>
<accession>W1YAX9</accession>
<protein>
    <submittedName>
        <fullName evidence="1">Xylose isomerase protein</fullName>
    </submittedName>
</protein>
<dbReference type="EMBL" id="AZMM01006397">
    <property type="protein sequence ID" value="ETJ39728.1"/>
    <property type="molecule type" value="Genomic_DNA"/>
</dbReference>
<proteinExistence type="predicted"/>
<keyword evidence="1" id="KW-0413">Isomerase</keyword>
<gene>
    <name evidence="1" type="ORF">Q604_UNBC06397G0001</name>
</gene>
<feature type="non-terminal residue" evidence="1">
    <location>
        <position position="56"/>
    </location>
</feature>
<reference evidence="1" key="1">
    <citation type="submission" date="2013-12" db="EMBL/GenBank/DDBJ databases">
        <title>A Varibaculum cambriense genome reconstructed from a premature infant gut community with otherwise low bacterial novelty that shifts toward anaerobic metabolism during the third week of life.</title>
        <authorList>
            <person name="Brown C.T."/>
            <person name="Sharon I."/>
            <person name="Thomas B.C."/>
            <person name="Castelle C.J."/>
            <person name="Morowitz M.J."/>
            <person name="Banfield J.F."/>
        </authorList>
    </citation>
    <scope>NUCLEOTIDE SEQUENCE</scope>
</reference>